<dbReference type="InterPro" id="IPR001387">
    <property type="entry name" value="Cro/C1-type_HTH"/>
</dbReference>
<dbReference type="EMBL" id="CAEZYZ010000275">
    <property type="protein sequence ID" value="CAB4762478.1"/>
    <property type="molecule type" value="Genomic_DNA"/>
</dbReference>
<proteinExistence type="predicted"/>
<dbReference type="Gene3D" id="1.10.260.40">
    <property type="entry name" value="lambda repressor-like DNA-binding domains"/>
    <property type="match status" value="1"/>
</dbReference>
<dbReference type="SUPFAM" id="SSF47413">
    <property type="entry name" value="lambda repressor-like DNA-binding domains"/>
    <property type="match status" value="1"/>
</dbReference>
<protein>
    <submittedName>
        <fullName evidence="1">Unannotated protein</fullName>
    </submittedName>
</protein>
<dbReference type="AlphaFoldDB" id="A0A6J6UTX9"/>
<evidence type="ECO:0000313" key="1">
    <source>
        <dbReference type="EMBL" id="CAB4762478.1"/>
    </source>
</evidence>
<dbReference type="PANTHER" id="PTHR34475">
    <property type="match status" value="1"/>
</dbReference>
<dbReference type="GO" id="GO:0003677">
    <property type="term" value="F:DNA binding"/>
    <property type="evidence" value="ECO:0007669"/>
    <property type="project" value="InterPro"/>
</dbReference>
<sequence>MKSSVLASLRPRSRYSAGTFSSEELAPVSVGERLQQARVAAGLTVADLADRTKIRATIITAIEQDDFSYCGGVTYARGQIRSLAKALRTDAVPILVEFEIQMGLPPSAH</sequence>
<dbReference type="InterPro" id="IPR050400">
    <property type="entry name" value="Bact_Cytoskel_RodZ"/>
</dbReference>
<reference evidence="1" key="1">
    <citation type="submission" date="2020-05" db="EMBL/GenBank/DDBJ databases">
        <authorList>
            <person name="Chiriac C."/>
            <person name="Salcher M."/>
            <person name="Ghai R."/>
            <person name="Kavagutti S V."/>
        </authorList>
    </citation>
    <scope>NUCLEOTIDE SEQUENCE</scope>
</reference>
<organism evidence="1">
    <name type="scientific">freshwater metagenome</name>
    <dbReference type="NCBI Taxonomy" id="449393"/>
    <lineage>
        <taxon>unclassified sequences</taxon>
        <taxon>metagenomes</taxon>
        <taxon>ecological metagenomes</taxon>
    </lineage>
</organism>
<dbReference type="CDD" id="cd00093">
    <property type="entry name" value="HTH_XRE"/>
    <property type="match status" value="1"/>
</dbReference>
<dbReference type="InterPro" id="IPR010982">
    <property type="entry name" value="Lambda_DNA-bd_dom_sf"/>
</dbReference>
<name>A0A6J6UTX9_9ZZZZ</name>
<gene>
    <name evidence="1" type="ORF">UFOPK2810_01435</name>
</gene>
<accession>A0A6J6UTX9</accession>
<dbReference type="Pfam" id="PF13413">
    <property type="entry name" value="HTH_25"/>
    <property type="match status" value="1"/>
</dbReference>
<dbReference type="PANTHER" id="PTHR34475:SF1">
    <property type="entry name" value="CYTOSKELETON PROTEIN RODZ"/>
    <property type="match status" value="1"/>
</dbReference>